<name>M7C7A3_CHEMY</name>
<accession>M7C7A3</accession>
<dbReference type="Proteomes" id="UP000031443">
    <property type="component" value="Unassembled WGS sequence"/>
</dbReference>
<sequence>MGAAESDGQYIPQPALPWELQSTEPADMAGAGFPSRSSAVKSRLRTVALLVLEDGGILFMESDSEETQISLNGICGCSQVNDHKYMFAESVQFLLPGVFQCLFGCGGRGEPRRCRSPALYSSCVRREPFVFQWKNTGIPKVEEWCPVPSDSDPCLCKAVAAITRRLS</sequence>
<protein>
    <submittedName>
        <fullName evidence="1">Uncharacterized protein</fullName>
    </submittedName>
</protein>
<organism evidence="1 2">
    <name type="scientific">Chelonia mydas</name>
    <name type="common">Green sea-turtle</name>
    <name type="synonym">Chelonia agassizi</name>
    <dbReference type="NCBI Taxonomy" id="8469"/>
    <lineage>
        <taxon>Eukaryota</taxon>
        <taxon>Metazoa</taxon>
        <taxon>Chordata</taxon>
        <taxon>Craniata</taxon>
        <taxon>Vertebrata</taxon>
        <taxon>Euteleostomi</taxon>
        <taxon>Archelosauria</taxon>
        <taxon>Testudinata</taxon>
        <taxon>Testudines</taxon>
        <taxon>Cryptodira</taxon>
        <taxon>Durocryptodira</taxon>
        <taxon>Americhelydia</taxon>
        <taxon>Chelonioidea</taxon>
        <taxon>Cheloniidae</taxon>
        <taxon>Chelonia</taxon>
    </lineage>
</organism>
<evidence type="ECO:0000313" key="1">
    <source>
        <dbReference type="EMBL" id="EMP40403.1"/>
    </source>
</evidence>
<reference evidence="2" key="1">
    <citation type="journal article" date="2013" name="Nat. Genet.">
        <title>The draft genomes of soft-shell turtle and green sea turtle yield insights into the development and evolution of the turtle-specific body plan.</title>
        <authorList>
            <person name="Wang Z."/>
            <person name="Pascual-Anaya J."/>
            <person name="Zadissa A."/>
            <person name="Li W."/>
            <person name="Niimura Y."/>
            <person name="Huang Z."/>
            <person name="Li C."/>
            <person name="White S."/>
            <person name="Xiong Z."/>
            <person name="Fang D."/>
            <person name="Wang B."/>
            <person name="Ming Y."/>
            <person name="Chen Y."/>
            <person name="Zheng Y."/>
            <person name="Kuraku S."/>
            <person name="Pignatelli M."/>
            <person name="Herrero J."/>
            <person name="Beal K."/>
            <person name="Nozawa M."/>
            <person name="Li Q."/>
            <person name="Wang J."/>
            <person name="Zhang H."/>
            <person name="Yu L."/>
            <person name="Shigenobu S."/>
            <person name="Wang J."/>
            <person name="Liu J."/>
            <person name="Flicek P."/>
            <person name="Searle S."/>
            <person name="Wang J."/>
            <person name="Kuratani S."/>
            <person name="Yin Y."/>
            <person name="Aken B."/>
            <person name="Zhang G."/>
            <person name="Irie N."/>
        </authorList>
    </citation>
    <scope>NUCLEOTIDE SEQUENCE [LARGE SCALE GENOMIC DNA]</scope>
</reference>
<evidence type="ECO:0000313" key="2">
    <source>
        <dbReference type="Proteomes" id="UP000031443"/>
    </source>
</evidence>
<keyword evidence="2" id="KW-1185">Reference proteome</keyword>
<dbReference type="AlphaFoldDB" id="M7C7A3"/>
<gene>
    <name evidence="1" type="ORF">UY3_02399</name>
</gene>
<dbReference type="EMBL" id="KB513064">
    <property type="protein sequence ID" value="EMP40403.1"/>
    <property type="molecule type" value="Genomic_DNA"/>
</dbReference>
<proteinExistence type="predicted"/>